<dbReference type="InterPro" id="IPR032466">
    <property type="entry name" value="Metal_Hydrolase"/>
</dbReference>
<dbReference type="Proteomes" id="UP001589773">
    <property type="component" value="Unassembled WGS sequence"/>
</dbReference>
<gene>
    <name evidence="3" type="ORF">ACFFJK_15700</name>
</gene>
<dbReference type="PANTHER" id="PTHR32027">
    <property type="entry name" value="CYTOSINE DEAMINASE"/>
    <property type="match status" value="1"/>
</dbReference>
<sequence length="430" mass="46555">MDLVIRNATLPDGNRGIDIGIDGGRIVAVEQRLAAQGAREIDAGGDLVTPPFVDAHFHMDAVLSYGLPRVNQSGTLLEGIGLWGELKPQLSQEALVERAMRYCDWAVARGLLAIRTHVDICDDRLLAVEALLEVRRQVAPYLDLQLVAFPQDGILRSPTAFDNLKRAIAMGVDVVGGIPHFERTMAQGAESVRLLCEFAAQQGLRVDMHCDESDDPMSRHIETLAYETQRLGLQGRVAGSHLTSMHSMDNYYASKLIPLIAESGVAAIANPLINITLQGRHDTYPKRRGMTRVPELMAAGVDVAFGHDCVLDPWYGMGSGDMLEVAHMGLHVAQMTGLEAMQRCFLAVTETPARILGLEGYGLAPGCHADLVMLDAGSPVEAIRLRAPRKLVVRRGAVVAEAPSAQATLHLPGRPASTDFRHTPQGAHNT</sequence>
<dbReference type="Pfam" id="PF07969">
    <property type="entry name" value="Amidohydro_3"/>
    <property type="match status" value="1"/>
</dbReference>
<dbReference type="Gene3D" id="3.20.20.140">
    <property type="entry name" value="Metal-dependent hydrolases"/>
    <property type="match status" value="1"/>
</dbReference>
<dbReference type="PANTHER" id="PTHR32027:SF0">
    <property type="entry name" value="CYTOSINE DEAMINASE"/>
    <property type="match status" value="1"/>
</dbReference>
<dbReference type="EMBL" id="JBHLWP010000013">
    <property type="protein sequence ID" value="MFC0253343.1"/>
    <property type="molecule type" value="Genomic_DNA"/>
</dbReference>
<dbReference type="NCBIfam" id="NF005748">
    <property type="entry name" value="PRK07572.1"/>
    <property type="match status" value="1"/>
</dbReference>
<dbReference type="SUPFAM" id="SSF51556">
    <property type="entry name" value="Metallo-dependent hydrolases"/>
    <property type="match status" value="1"/>
</dbReference>
<comment type="caution">
    <text evidence="3">The sequence shown here is derived from an EMBL/GenBank/DDBJ whole genome shotgun (WGS) entry which is preliminary data.</text>
</comment>
<protein>
    <submittedName>
        <fullName evidence="3">Amidohydrolase family protein</fullName>
    </submittedName>
</protein>
<evidence type="ECO:0000313" key="4">
    <source>
        <dbReference type="Proteomes" id="UP001589773"/>
    </source>
</evidence>
<keyword evidence="4" id="KW-1185">Reference proteome</keyword>
<dbReference type="CDD" id="cd01293">
    <property type="entry name" value="Bact_CD"/>
    <property type="match status" value="1"/>
</dbReference>
<dbReference type="InterPro" id="IPR052349">
    <property type="entry name" value="Metallo-hydrolase_Enzymes"/>
</dbReference>
<evidence type="ECO:0000256" key="1">
    <source>
        <dbReference type="SAM" id="MobiDB-lite"/>
    </source>
</evidence>
<reference evidence="3 4" key="1">
    <citation type="submission" date="2024-09" db="EMBL/GenBank/DDBJ databases">
        <authorList>
            <person name="Sun Q."/>
            <person name="Mori K."/>
        </authorList>
    </citation>
    <scope>NUCLEOTIDE SEQUENCE [LARGE SCALE GENOMIC DNA]</scope>
    <source>
        <strain evidence="3 4">CCM 7792</strain>
    </source>
</reference>
<dbReference type="InterPro" id="IPR013108">
    <property type="entry name" value="Amidohydro_3"/>
</dbReference>
<dbReference type="InterPro" id="IPR011059">
    <property type="entry name" value="Metal-dep_hydrolase_composite"/>
</dbReference>
<name>A0ABV6FII4_9BURK</name>
<feature type="region of interest" description="Disordered" evidence="1">
    <location>
        <begin position="411"/>
        <end position="430"/>
    </location>
</feature>
<dbReference type="Gene3D" id="2.30.40.10">
    <property type="entry name" value="Urease, subunit C, domain 1"/>
    <property type="match status" value="1"/>
</dbReference>
<accession>A0ABV6FII4</accession>
<feature type="domain" description="Amidohydrolase 3" evidence="2">
    <location>
        <begin position="39"/>
        <end position="399"/>
    </location>
</feature>
<dbReference type="RefSeq" id="WP_379680376.1">
    <property type="nucleotide sequence ID" value="NZ_JBHLWP010000013.1"/>
</dbReference>
<proteinExistence type="predicted"/>
<dbReference type="SUPFAM" id="SSF51338">
    <property type="entry name" value="Composite domain of metallo-dependent hydrolases"/>
    <property type="match status" value="1"/>
</dbReference>
<evidence type="ECO:0000313" key="3">
    <source>
        <dbReference type="EMBL" id="MFC0253343.1"/>
    </source>
</evidence>
<evidence type="ECO:0000259" key="2">
    <source>
        <dbReference type="Pfam" id="PF07969"/>
    </source>
</evidence>
<organism evidence="3 4">
    <name type="scientific">Massilia consociata</name>
    <dbReference type="NCBI Taxonomy" id="760117"/>
    <lineage>
        <taxon>Bacteria</taxon>
        <taxon>Pseudomonadati</taxon>
        <taxon>Pseudomonadota</taxon>
        <taxon>Betaproteobacteria</taxon>
        <taxon>Burkholderiales</taxon>
        <taxon>Oxalobacteraceae</taxon>
        <taxon>Telluria group</taxon>
        <taxon>Massilia</taxon>
    </lineage>
</organism>